<organism evidence="1 2">
    <name type="scientific">Planktothrix serta PCC 8927</name>
    <dbReference type="NCBI Taxonomy" id="671068"/>
    <lineage>
        <taxon>Bacteria</taxon>
        <taxon>Bacillati</taxon>
        <taxon>Cyanobacteriota</taxon>
        <taxon>Cyanophyceae</taxon>
        <taxon>Oscillatoriophycideae</taxon>
        <taxon>Oscillatoriales</taxon>
        <taxon>Microcoleaceae</taxon>
        <taxon>Planktothrix</taxon>
    </lineage>
</organism>
<dbReference type="Proteomes" id="UP000184550">
    <property type="component" value="Unassembled WGS sequence"/>
</dbReference>
<protein>
    <submittedName>
        <fullName evidence="1">Uncharacterized protein</fullName>
    </submittedName>
</protein>
<accession>A0A7Z9BR56</accession>
<comment type="caution">
    <text evidence="1">The sequence shown here is derived from an EMBL/GenBank/DDBJ whole genome shotgun (WGS) entry which is preliminary data.</text>
</comment>
<keyword evidence="2" id="KW-1185">Reference proteome</keyword>
<sequence>MFMSEPLSFSPLSFKQMIEEILRTQCMSRKERYALRYWLLRQLDEHEQHLVYTLQRALHTGEIKIID</sequence>
<name>A0A7Z9BR56_9CYAN</name>
<proteinExistence type="predicted"/>
<evidence type="ECO:0000313" key="1">
    <source>
        <dbReference type="EMBL" id="VXD18009.1"/>
    </source>
</evidence>
<evidence type="ECO:0000313" key="2">
    <source>
        <dbReference type="Proteomes" id="UP000184550"/>
    </source>
</evidence>
<reference evidence="1" key="1">
    <citation type="submission" date="2019-10" db="EMBL/GenBank/DDBJ databases">
        <authorList>
            <consortium name="Genoscope - CEA"/>
            <person name="William W."/>
        </authorList>
    </citation>
    <scope>NUCLEOTIDE SEQUENCE [LARGE SCALE GENOMIC DNA]</scope>
    <source>
        <strain evidence="1">BBR_PRJEB10992</strain>
    </source>
</reference>
<gene>
    <name evidence="1" type="ORF">PL8927_600215</name>
</gene>
<dbReference type="AlphaFoldDB" id="A0A7Z9BR56"/>
<dbReference type="EMBL" id="CZCU02000136">
    <property type="protein sequence ID" value="VXD18009.1"/>
    <property type="molecule type" value="Genomic_DNA"/>
</dbReference>